<proteinExistence type="predicted"/>
<feature type="region of interest" description="Disordered" evidence="1">
    <location>
        <begin position="87"/>
        <end position="127"/>
    </location>
</feature>
<protein>
    <submittedName>
        <fullName evidence="2">Late competence development protein ComFB</fullName>
    </submittedName>
</protein>
<dbReference type="AlphaFoldDB" id="A0A174BEX6"/>
<name>A0A174BEX6_9FIRM</name>
<accession>A0A174BEX6</accession>
<reference evidence="2 3" key="1">
    <citation type="submission" date="2015-09" db="EMBL/GenBank/DDBJ databases">
        <authorList>
            <consortium name="Pathogen Informatics"/>
        </authorList>
    </citation>
    <scope>NUCLEOTIDE SEQUENCE [LARGE SCALE GENOMIC DNA]</scope>
    <source>
        <strain evidence="2 3">2789STDY5834865</strain>
    </source>
</reference>
<dbReference type="InterPro" id="IPR019657">
    <property type="entry name" value="ComFB"/>
</dbReference>
<feature type="compositionally biased region" description="Basic and acidic residues" evidence="1">
    <location>
        <begin position="30"/>
        <end position="42"/>
    </location>
</feature>
<organism evidence="2 3">
    <name type="scientific">Enterocloster clostridioformis</name>
    <dbReference type="NCBI Taxonomy" id="1531"/>
    <lineage>
        <taxon>Bacteria</taxon>
        <taxon>Bacillati</taxon>
        <taxon>Bacillota</taxon>
        <taxon>Clostridia</taxon>
        <taxon>Lachnospirales</taxon>
        <taxon>Lachnospiraceae</taxon>
        <taxon>Enterocloster</taxon>
    </lineage>
</organism>
<sequence length="217" mass="24395">MPKKTNKTSHVLSLLTNGADPEEISGQDLSGERNTKKQEKAGTEAAPMDSVQKVSSSGDKMVVVVDDQEENISNKIFDDLAKQLDNQEAQDRVQEAQDRVQEPQDGGREPQDGGQEPRDGDHDSGQEECHIENVMENIITRMDLKKYMEQYGVCRCSRCCADTKALILTRLPSKYVVVHEDSVAPMIGFYENKFKVRIFTEILKACLQVKEKPRHGL</sequence>
<dbReference type="EMBL" id="CZAB01000001">
    <property type="protein sequence ID" value="CUN98285.1"/>
    <property type="molecule type" value="Genomic_DNA"/>
</dbReference>
<evidence type="ECO:0000313" key="2">
    <source>
        <dbReference type="EMBL" id="CUN98285.1"/>
    </source>
</evidence>
<dbReference type="Proteomes" id="UP000095512">
    <property type="component" value="Unassembled WGS sequence"/>
</dbReference>
<feature type="compositionally biased region" description="Basic and acidic residues" evidence="1">
    <location>
        <begin position="89"/>
        <end position="127"/>
    </location>
</feature>
<evidence type="ECO:0000256" key="1">
    <source>
        <dbReference type="SAM" id="MobiDB-lite"/>
    </source>
</evidence>
<gene>
    <name evidence="2" type="ORF">ERS852480_00256</name>
</gene>
<dbReference type="RefSeq" id="WP_057571105.1">
    <property type="nucleotide sequence ID" value="NZ_CATYWZ010000007.1"/>
</dbReference>
<feature type="region of interest" description="Disordered" evidence="1">
    <location>
        <begin position="1"/>
        <end position="61"/>
    </location>
</feature>
<dbReference type="Pfam" id="PF10719">
    <property type="entry name" value="ComFB"/>
    <property type="match status" value="1"/>
</dbReference>
<evidence type="ECO:0000313" key="3">
    <source>
        <dbReference type="Proteomes" id="UP000095512"/>
    </source>
</evidence>